<accession>A0A7W8J6N0</accession>
<sequence length="62" mass="6564">MALTRHIAKLSISPESSDGFASVGTILPKEEATLLPGGLFAFSGGDFLGYLPRELVTKVGWL</sequence>
<dbReference type="EMBL" id="JACHDZ010000001">
    <property type="protein sequence ID" value="MBB5342269.1"/>
    <property type="molecule type" value="Genomic_DNA"/>
</dbReference>
<comment type="caution">
    <text evidence="1">The sequence shown here is derived from an EMBL/GenBank/DDBJ whole genome shotgun (WGS) entry which is preliminary data.</text>
</comment>
<organism evidence="1 2">
    <name type="scientific">Tunturiibacter lichenicola</name>
    <dbReference type="NCBI Taxonomy" id="2051959"/>
    <lineage>
        <taxon>Bacteria</taxon>
        <taxon>Pseudomonadati</taxon>
        <taxon>Acidobacteriota</taxon>
        <taxon>Terriglobia</taxon>
        <taxon>Terriglobales</taxon>
        <taxon>Acidobacteriaceae</taxon>
        <taxon>Tunturiibacter</taxon>
    </lineage>
</organism>
<reference evidence="1 2" key="1">
    <citation type="submission" date="2020-08" db="EMBL/GenBank/DDBJ databases">
        <title>Genomic Encyclopedia of Type Strains, Phase IV (KMG-V): Genome sequencing to study the core and pangenomes of soil and plant-associated prokaryotes.</title>
        <authorList>
            <person name="Whitman W."/>
        </authorList>
    </citation>
    <scope>NUCLEOTIDE SEQUENCE [LARGE SCALE GENOMIC DNA]</scope>
    <source>
        <strain evidence="1 2">M8US30</strain>
    </source>
</reference>
<name>A0A7W8J6N0_9BACT</name>
<evidence type="ECO:0000313" key="1">
    <source>
        <dbReference type="EMBL" id="MBB5342269.1"/>
    </source>
</evidence>
<dbReference type="Proteomes" id="UP000569092">
    <property type="component" value="Unassembled WGS sequence"/>
</dbReference>
<protein>
    <submittedName>
        <fullName evidence="1">Uncharacterized protein</fullName>
    </submittedName>
</protein>
<evidence type="ECO:0000313" key="2">
    <source>
        <dbReference type="Proteomes" id="UP000569092"/>
    </source>
</evidence>
<dbReference type="AlphaFoldDB" id="A0A7W8J6N0"/>
<gene>
    <name evidence="1" type="ORF">HDF10_000219</name>
</gene>
<proteinExistence type="predicted"/>